<evidence type="ECO:0000259" key="14">
    <source>
        <dbReference type="PROSITE" id="PS51352"/>
    </source>
</evidence>
<evidence type="ECO:0000256" key="13">
    <source>
        <dbReference type="PIRSR" id="PIRSR000239-1"/>
    </source>
</evidence>
<feature type="domain" description="Thioredoxin" evidence="14">
    <location>
        <begin position="4"/>
        <end position="158"/>
    </location>
</feature>
<protein>
    <recommendedName>
        <fullName evidence="3">thioredoxin-dependent peroxiredoxin</fullName>
        <ecNumber evidence="3">1.11.1.24</ecNumber>
    </recommendedName>
    <alternativeName>
        <fullName evidence="9">Thioredoxin peroxidase</fullName>
    </alternativeName>
    <alternativeName>
        <fullName evidence="11">Thioredoxin-dependent peroxiredoxin Bcp</fullName>
    </alternativeName>
</protein>
<dbReference type="FunFam" id="3.40.30.10:FF:000007">
    <property type="entry name" value="Thioredoxin-dependent thiol peroxidase"/>
    <property type="match status" value="1"/>
</dbReference>
<dbReference type="PANTHER" id="PTHR42801:SF4">
    <property type="entry name" value="AHPC_TSA FAMILY PROTEIN"/>
    <property type="match status" value="1"/>
</dbReference>
<dbReference type="GO" id="GO:0045454">
    <property type="term" value="P:cell redox homeostasis"/>
    <property type="evidence" value="ECO:0007669"/>
    <property type="project" value="TreeGrafter"/>
</dbReference>
<dbReference type="Pfam" id="PF00578">
    <property type="entry name" value="AhpC-TSA"/>
    <property type="match status" value="1"/>
</dbReference>
<keyword evidence="7" id="KW-1015">Disulfide bond</keyword>
<evidence type="ECO:0000313" key="15">
    <source>
        <dbReference type="EMBL" id="MBB6521945.1"/>
    </source>
</evidence>
<dbReference type="InterPro" id="IPR036249">
    <property type="entry name" value="Thioredoxin-like_sf"/>
</dbReference>
<dbReference type="InterPro" id="IPR050924">
    <property type="entry name" value="Peroxiredoxin_BCP/PrxQ"/>
</dbReference>
<dbReference type="AlphaFoldDB" id="A0A7X0JTG3"/>
<evidence type="ECO:0000256" key="11">
    <source>
        <dbReference type="ARBA" id="ARBA00042639"/>
    </source>
</evidence>
<evidence type="ECO:0000256" key="6">
    <source>
        <dbReference type="ARBA" id="ARBA00023002"/>
    </source>
</evidence>
<keyword evidence="8" id="KW-0676">Redox-active center</keyword>
<comment type="subunit">
    <text evidence="2">Monomer.</text>
</comment>
<proteinExistence type="inferred from homology"/>
<dbReference type="RefSeq" id="WP_166847132.1">
    <property type="nucleotide sequence ID" value="NZ_JAAONY010000002.1"/>
</dbReference>
<evidence type="ECO:0000256" key="2">
    <source>
        <dbReference type="ARBA" id="ARBA00011245"/>
    </source>
</evidence>
<dbReference type="GO" id="GO:0008379">
    <property type="term" value="F:thioredoxin peroxidase activity"/>
    <property type="evidence" value="ECO:0007669"/>
    <property type="project" value="TreeGrafter"/>
</dbReference>
<dbReference type="SUPFAM" id="SSF52833">
    <property type="entry name" value="Thioredoxin-like"/>
    <property type="match status" value="1"/>
</dbReference>
<dbReference type="InterPro" id="IPR000866">
    <property type="entry name" value="AhpC/TSA"/>
</dbReference>
<evidence type="ECO:0000256" key="1">
    <source>
        <dbReference type="ARBA" id="ARBA00003330"/>
    </source>
</evidence>
<comment type="caution">
    <text evidence="15">The sequence shown here is derived from an EMBL/GenBank/DDBJ whole genome shotgun (WGS) entry which is preliminary data.</text>
</comment>
<organism evidence="15 16">
    <name type="scientific">Pseudoteredinibacter isoporae</name>
    <dbReference type="NCBI Taxonomy" id="570281"/>
    <lineage>
        <taxon>Bacteria</taxon>
        <taxon>Pseudomonadati</taxon>
        <taxon>Pseudomonadota</taxon>
        <taxon>Gammaproteobacteria</taxon>
        <taxon>Cellvibrionales</taxon>
        <taxon>Cellvibrionaceae</taxon>
        <taxon>Pseudoteredinibacter</taxon>
    </lineage>
</organism>
<evidence type="ECO:0000256" key="7">
    <source>
        <dbReference type="ARBA" id="ARBA00023157"/>
    </source>
</evidence>
<evidence type="ECO:0000256" key="10">
    <source>
        <dbReference type="ARBA" id="ARBA00038489"/>
    </source>
</evidence>
<dbReference type="EC" id="1.11.1.24" evidence="3"/>
<dbReference type="Proteomes" id="UP000528457">
    <property type="component" value="Unassembled WGS sequence"/>
</dbReference>
<gene>
    <name evidence="15" type="ORF">HNR48_002230</name>
</gene>
<dbReference type="Gene3D" id="3.40.30.10">
    <property type="entry name" value="Glutaredoxin"/>
    <property type="match status" value="1"/>
</dbReference>
<accession>A0A7X0JTG3</accession>
<evidence type="ECO:0000256" key="5">
    <source>
        <dbReference type="ARBA" id="ARBA00022862"/>
    </source>
</evidence>
<evidence type="ECO:0000313" key="16">
    <source>
        <dbReference type="Proteomes" id="UP000528457"/>
    </source>
</evidence>
<dbReference type="CDD" id="cd03017">
    <property type="entry name" value="PRX_BCP"/>
    <property type="match status" value="1"/>
</dbReference>
<dbReference type="PROSITE" id="PS51352">
    <property type="entry name" value="THIOREDOXIN_2"/>
    <property type="match status" value="1"/>
</dbReference>
<dbReference type="FunCoup" id="A0A7X0JTG3">
    <property type="interactions" value="611"/>
</dbReference>
<keyword evidence="16" id="KW-1185">Reference proteome</keyword>
<dbReference type="InParanoid" id="A0A7X0JTG3"/>
<comment type="similarity">
    <text evidence="10">Belongs to the peroxiredoxin family. BCP/PrxQ subfamily.</text>
</comment>
<evidence type="ECO:0000256" key="4">
    <source>
        <dbReference type="ARBA" id="ARBA00022559"/>
    </source>
</evidence>
<comment type="function">
    <text evidence="1">Thiol-specific peroxidase that catalyzes the reduction of hydrogen peroxide and organic hydroperoxides to water and alcohols, respectively. Plays a role in cell protection against oxidative stress by detoxifying peroxides and as sensor of hydrogen peroxide-mediated signaling events.</text>
</comment>
<dbReference type="EMBL" id="JACHHT010000002">
    <property type="protein sequence ID" value="MBB6521945.1"/>
    <property type="molecule type" value="Genomic_DNA"/>
</dbReference>
<dbReference type="InterPro" id="IPR024706">
    <property type="entry name" value="Peroxiredoxin_AhpC-typ"/>
</dbReference>
<evidence type="ECO:0000256" key="3">
    <source>
        <dbReference type="ARBA" id="ARBA00013017"/>
    </source>
</evidence>
<dbReference type="GO" id="GO:0034599">
    <property type="term" value="P:cellular response to oxidative stress"/>
    <property type="evidence" value="ECO:0007669"/>
    <property type="project" value="TreeGrafter"/>
</dbReference>
<keyword evidence="5" id="KW-0049">Antioxidant</keyword>
<comment type="catalytic activity">
    <reaction evidence="12">
        <text>a hydroperoxide + [thioredoxin]-dithiol = an alcohol + [thioredoxin]-disulfide + H2O</text>
        <dbReference type="Rhea" id="RHEA:62620"/>
        <dbReference type="Rhea" id="RHEA-COMP:10698"/>
        <dbReference type="Rhea" id="RHEA-COMP:10700"/>
        <dbReference type="ChEBI" id="CHEBI:15377"/>
        <dbReference type="ChEBI" id="CHEBI:29950"/>
        <dbReference type="ChEBI" id="CHEBI:30879"/>
        <dbReference type="ChEBI" id="CHEBI:35924"/>
        <dbReference type="ChEBI" id="CHEBI:50058"/>
        <dbReference type="EC" id="1.11.1.24"/>
    </reaction>
</comment>
<keyword evidence="6 15" id="KW-0560">Oxidoreductase</keyword>
<evidence type="ECO:0000256" key="9">
    <source>
        <dbReference type="ARBA" id="ARBA00032824"/>
    </source>
</evidence>
<name>A0A7X0JTG3_9GAMM</name>
<keyword evidence="4 15" id="KW-0575">Peroxidase</keyword>
<reference evidence="15 16" key="1">
    <citation type="submission" date="2020-08" db="EMBL/GenBank/DDBJ databases">
        <title>Genomic Encyclopedia of Type Strains, Phase IV (KMG-IV): sequencing the most valuable type-strain genomes for metagenomic binning, comparative biology and taxonomic classification.</title>
        <authorList>
            <person name="Goeker M."/>
        </authorList>
    </citation>
    <scope>NUCLEOTIDE SEQUENCE [LARGE SCALE GENOMIC DNA]</scope>
    <source>
        <strain evidence="15 16">DSM 22368</strain>
    </source>
</reference>
<sequence length="159" mass="17820">MAHPKIGNMAPAFTLKNQNGEKVSLKDFRDKANVLLYFYPKALTPGCTTQACALRDIPAELKARDCVVLGVSPDPEAKLQRFIDKHELNFDLLSDEDHAIADKYGVWGMKKFMGKEFMGLIRTSFIIGKDGRLKVILDKFKTKTHHEDVLAALDELAKA</sequence>
<evidence type="ECO:0000256" key="8">
    <source>
        <dbReference type="ARBA" id="ARBA00023284"/>
    </source>
</evidence>
<evidence type="ECO:0000256" key="12">
    <source>
        <dbReference type="ARBA" id="ARBA00049091"/>
    </source>
</evidence>
<dbReference type="PIRSF" id="PIRSF000239">
    <property type="entry name" value="AHPC"/>
    <property type="match status" value="1"/>
</dbReference>
<dbReference type="InterPro" id="IPR013766">
    <property type="entry name" value="Thioredoxin_domain"/>
</dbReference>
<dbReference type="PANTHER" id="PTHR42801">
    <property type="entry name" value="THIOREDOXIN-DEPENDENT PEROXIDE REDUCTASE"/>
    <property type="match status" value="1"/>
</dbReference>
<dbReference type="NCBIfam" id="NF006960">
    <property type="entry name" value="PRK09437.1"/>
    <property type="match status" value="1"/>
</dbReference>
<dbReference type="GO" id="GO:0005737">
    <property type="term" value="C:cytoplasm"/>
    <property type="evidence" value="ECO:0007669"/>
    <property type="project" value="TreeGrafter"/>
</dbReference>
<feature type="active site" description="Cysteine sulfenic acid (-SOH) intermediate; for peroxidase activity" evidence="13">
    <location>
        <position position="47"/>
    </location>
</feature>